<accession>A0A7L4ZNB7</accession>
<dbReference type="Proteomes" id="UP000464657">
    <property type="component" value="Chromosome"/>
</dbReference>
<keyword evidence="2" id="KW-1185">Reference proteome</keyword>
<evidence type="ECO:0000313" key="1">
    <source>
        <dbReference type="EMBL" id="QHI37686.1"/>
    </source>
</evidence>
<organism evidence="1 2">
    <name type="scientific">Kordia antarctica</name>
    <dbReference type="NCBI Taxonomy" id="1218801"/>
    <lineage>
        <taxon>Bacteria</taxon>
        <taxon>Pseudomonadati</taxon>
        <taxon>Bacteroidota</taxon>
        <taxon>Flavobacteriia</taxon>
        <taxon>Flavobacteriales</taxon>
        <taxon>Flavobacteriaceae</taxon>
        <taxon>Kordia</taxon>
    </lineage>
</organism>
<reference evidence="1 2" key="1">
    <citation type="journal article" date="2013" name="Int. J. Syst. Evol. Microbiol.">
        <title>Kordia antarctica sp. nov., isolated from Antarctic seawater.</title>
        <authorList>
            <person name="Baek K."/>
            <person name="Choi A."/>
            <person name="Kang I."/>
            <person name="Lee K."/>
            <person name="Cho J.C."/>
        </authorList>
    </citation>
    <scope>NUCLEOTIDE SEQUENCE [LARGE SCALE GENOMIC DNA]</scope>
    <source>
        <strain evidence="1 2">IMCC3317</strain>
    </source>
</reference>
<sequence length="41" mass="4697">MCEKCTPSKIHETHLAKDLKPFQKKLNIDSLKGKSKKVKTN</sequence>
<protein>
    <submittedName>
        <fullName evidence="1">Uncharacterized protein</fullName>
    </submittedName>
</protein>
<gene>
    <name evidence="1" type="ORF">IMCC3317_30670</name>
</gene>
<name>A0A7L4ZNB7_9FLAO</name>
<dbReference type="EMBL" id="CP019288">
    <property type="protein sequence ID" value="QHI37686.1"/>
    <property type="molecule type" value="Genomic_DNA"/>
</dbReference>
<evidence type="ECO:0000313" key="2">
    <source>
        <dbReference type="Proteomes" id="UP000464657"/>
    </source>
</evidence>
<dbReference type="AlphaFoldDB" id="A0A7L4ZNB7"/>
<dbReference type="KEGG" id="kan:IMCC3317_30670"/>
<proteinExistence type="predicted"/>